<dbReference type="InterPro" id="IPR017900">
    <property type="entry name" value="4Fe4S_Fe_S_CS"/>
</dbReference>
<dbReference type="AlphaFoldDB" id="A0A383EV03"/>
<accession>A0A383EV03</accession>
<dbReference type="SUPFAM" id="SSF54862">
    <property type="entry name" value="4Fe-4S ferredoxins"/>
    <property type="match status" value="1"/>
</dbReference>
<dbReference type="Gene3D" id="3.30.70.20">
    <property type="match status" value="1"/>
</dbReference>
<organism evidence="1">
    <name type="scientific">marine metagenome</name>
    <dbReference type="NCBI Taxonomy" id="408172"/>
    <lineage>
        <taxon>unclassified sequences</taxon>
        <taxon>metagenomes</taxon>
        <taxon>ecological metagenomes</taxon>
    </lineage>
</organism>
<dbReference type="EMBL" id="UINC01229146">
    <property type="protein sequence ID" value="SVE60746.1"/>
    <property type="molecule type" value="Genomic_DNA"/>
</dbReference>
<evidence type="ECO:0000313" key="1">
    <source>
        <dbReference type="EMBL" id="SVE60746.1"/>
    </source>
</evidence>
<feature type="non-terminal residue" evidence="1">
    <location>
        <position position="130"/>
    </location>
</feature>
<sequence>MNKEGSTQAPIRHPIDFNHPDFLDQKKLDEEMRRVFDICHGCRRCFNLCESFPKLFEMIDESKNENVENLSNDQFASVVDSCTLCDMCFMTKCPYVPPHEFDLDFPHLMLRYRTLQKKQNKLPSVPKQLA</sequence>
<evidence type="ECO:0008006" key="2">
    <source>
        <dbReference type="Google" id="ProtNLM"/>
    </source>
</evidence>
<dbReference type="PROSITE" id="PS00198">
    <property type="entry name" value="4FE4S_FER_1"/>
    <property type="match status" value="1"/>
</dbReference>
<proteinExistence type="predicted"/>
<protein>
    <recommendedName>
        <fullName evidence="2">4Fe-4S ferredoxin-type domain-containing protein</fullName>
    </recommendedName>
</protein>
<reference evidence="1" key="1">
    <citation type="submission" date="2018-05" db="EMBL/GenBank/DDBJ databases">
        <authorList>
            <person name="Lanie J.A."/>
            <person name="Ng W.-L."/>
            <person name="Kazmierczak K.M."/>
            <person name="Andrzejewski T.M."/>
            <person name="Davidsen T.M."/>
            <person name="Wayne K.J."/>
            <person name="Tettelin H."/>
            <person name="Glass J.I."/>
            <person name="Rusch D."/>
            <person name="Podicherti R."/>
            <person name="Tsui H.-C.T."/>
            <person name="Winkler M.E."/>
        </authorList>
    </citation>
    <scope>NUCLEOTIDE SEQUENCE</scope>
</reference>
<gene>
    <name evidence="1" type="ORF">METZ01_LOCUS513600</name>
</gene>
<name>A0A383EV03_9ZZZZ</name>